<organism evidence="1 2">
    <name type="scientific">Colletotrichum gloeosporioides (strain Cg-14)</name>
    <name type="common">Anthracnose fungus</name>
    <name type="synonym">Glomerella cingulata</name>
    <dbReference type="NCBI Taxonomy" id="1237896"/>
    <lineage>
        <taxon>Eukaryota</taxon>
        <taxon>Fungi</taxon>
        <taxon>Dikarya</taxon>
        <taxon>Ascomycota</taxon>
        <taxon>Pezizomycotina</taxon>
        <taxon>Sordariomycetes</taxon>
        <taxon>Hypocreomycetidae</taxon>
        <taxon>Glomerellales</taxon>
        <taxon>Glomerellaceae</taxon>
        <taxon>Colletotrichum</taxon>
        <taxon>Colletotrichum gloeosporioides species complex</taxon>
    </lineage>
</organism>
<sequence length="11" mass="1320">MQLPVFNIMNL</sequence>
<dbReference type="HOGENOM" id="CLU_3437648_0_0_1"/>
<name>T0KED8_COLGC</name>
<dbReference type="Proteomes" id="UP000015530">
    <property type="component" value="Unassembled WGS sequence"/>
</dbReference>
<dbReference type="EMBL" id="AMYD01002050">
    <property type="protein sequence ID" value="EQB50439.1"/>
    <property type="molecule type" value="Genomic_DNA"/>
</dbReference>
<gene>
    <name evidence="1" type="ORF">CGLO_10124</name>
</gene>
<accession>T0KED8</accession>
<protein>
    <submittedName>
        <fullName evidence="1">Uncharacterized protein</fullName>
    </submittedName>
</protein>
<comment type="caution">
    <text evidence="1">The sequence shown here is derived from an EMBL/GenBank/DDBJ whole genome shotgun (WGS) entry which is preliminary data.</text>
</comment>
<proteinExistence type="predicted"/>
<evidence type="ECO:0000313" key="1">
    <source>
        <dbReference type="EMBL" id="EQB50439.1"/>
    </source>
</evidence>
<evidence type="ECO:0000313" key="2">
    <source>
        <dbReference type="Proteomes" id="UP000015530"/>
    </source>
</evidence>
<reference evidence="2" key="1">
    <citation type="journal article" date="2013" name="Mol. Plant Microbe Interact.">
        <title>Global aspects of pacC regulation of pathogenicity genes in Colletotrichum gloeosporioides as revealed by transcriptome analysis.</title>
        <authorList>
            <person name="Alkan N."/>
            <person name="Meng X."/>
            <person name="Friedlander G."/>
            <person name="Reuveni E."/>
            <person name="Sukno S."/>
            <person name="Sherman A."/>
            <person name="Thon M."/>
            <person name="Fluhr R."/>
            <person name="Prusky D."/>
        </authorList>
    </citation>
    <scope>NUCLEOTIDE SEQUENCE [LARGE SCALE GENOMIC DNA]</scope>
    <source>
        <strain evidence="2">Cg-14</strain>
    </source>
</reference>